<dbReference type="KEGG" id="pmrn:116939073"/>
<comment type="catalytic activity">
    <reaction evidence="1">
        <text>L-threonine = 2-oxobutanoate + NH4(+)</text>
        <dbReference type="Rhea" id="RHEA:22108"/>
        <dbReference type="ChEBI" id="CHEBI:16763"/>
        <dbReference type="ChEBI" id="CHEBI:28938"/>
        <dbReference type="ChEBI" id="CHEBI:57926"/>
        <dbReference type="EC" id="4.3.1.19"/>
    </reaction>
</comment>
<evidence type="ECO:0000313" key="18">
    <source>
        <dbReference type="RefSeq" id="XP_032802875.1"/>
    </source>
</evidence>
<dbReference type="PROSITE" id="PS00165">
    <property type="entry name" value="DEHYDRATASE_SER_THR"/>
    <property type="match status" value="1"/>
</dbReference>
<comment type="catalytic activity">
    <reaction evidence="11">
        <text>L-serine = pyruvate + NH4(+)</text>
        <dbReference type="Rhea" id="RHEA:19169"/>
        <dbReference type="ChEBI" id="CHEBI:15361"/>
        <dbReference type="ChEBI" id="CHEBI:28938"/>
        <dbReference type="ChEBI" id="CHEBI:33384"/>
        <dbReference type="EC" id="4.3.1.17"/>
    </reaction>
</comment>
<evidence type="ECO:0000256" key="11">
    <source>
        <dbReference type="ARBA" id="ARBA00049406"/>
    </source>
</evidence>
<dbReference type="RefSeq" id="XP_032802875.1">
    <property type="nucleotide sequence ID" value="XM_032946984.1"/>
</dbReference>
<evidence type="ECO:0000313" key="14">
    <source>
        <dbReference type="RefSeq" id="XP_032802871.1"/>
    </source>
</evidence>
<evidence type="ECO:0000313" key="17">
    <source>
        <dbReference type="RefSeq" id="XP_032802874.1"/>
    </source>
</evidence>
<keyword evidence="13" id="KW-1185">Reference proteome</keyword>
<dbReference type="GO" id="GO:0003941">
    <property type="term" value="F:L-serine ammonia-lyase activity"/>
    <property type="evidence" value="ECO:0007669"/>
    <property type="project" value="UniProtKB-EC"/>
</dbReference>
<dbReference type="PANTHER" id="PTHR48078:SF8">
    <property type="entry name" value="L-SERINE DEHYDRATASE_L-THREONINE DEAMINASE"/>
    <property type="match status" value="1"/>
</dbReference>
<evidence type="ECO:0000256" key="3">
    <source>
        <dbReference type="ARBA" id="ARBA00010869"/>
    </source>
</evidence>
<evidence type="ECO:0000256" key="4">
    <source>
        <dbReference type="ARBA" id="ARBA00012093"/>
    </source>
</evidence>
<keyword evidence="8" id="KW-0456">Lyase</keyword>
<dbReference type="Proteomes" id="UP001318040">
    <property type="component" value="Chromosome 5"/>
</dbReference>
<evidence type="ECO:0000256" key="8">
    <source>
        <dbReference type="ARBA" id="ARBA00023239"/>
    </source>
</evidence>
<gene>
    <name evidence="14 15 16 17 18 19" type="primary">SDS</name>
</gene>
<evidence type="ECO:0000259" key="12">
    <source>
        <dbReference type="Pfam" id="PF00291"/>
    </source>
</evidence>
<evidence type="ECO:0000256" key="6">
    <source>
        <dbReference type="ARBA" id="ARBA00022898"/>
    </source>
</evidence>
<dbReference type="GO" id="GO:0006565">
    <property type="term" value="P:L-serine catabolic process"/>
    <property type="evidence" value="ECO:0007669"/>
    <property type="project" value="TreeGrafter"/>
</dbReference>
<dbReference type="GO" id="GO:0030170">
    <property type="term" value="F:pyridoxal phosphate binding"/>
    <property type="evidence" value="ECO:0007669"/>
    <property type="project" value="InterPro"/>
</dbReference>
<dbReference type="RefSeq" id="XP_032802876.1">
    <property type="nucleotide sequence ID" value="XM_032946985.1"/>
</dbReference>
<organism evidence="13 16">
    <name type="scientific">Petromyzon marinus</name>
    <name type="common">Sea lamprey</name>
    <dbReference type="NCBI Taxonomy" id="7757"/>
    <lineage>
        <taxon>Eukaryota</taxon>
        <taxon>Metazoa</taxon>
        <taxon>Chordata</taxon>
        <taxon>Craniata</taxon>
        <taxon>Vertebrata</taxon>
        <taxon>Cyclostomata</taxon>
        <taxon>Hyperoartia</taxon>
        <taxon>Petromyzontiformes</taxon>
        <taxon>Petromyzontidae</taxon>
        <taxon>Petromyzon</taxon>
    </lineage>
</organism>
<keyword evidence="6" id="KW-0663">Pyridoxal phosphate</keyword>
<sequence>MPVIETITVEAPTLEQQQDTAQALKGSSPSSPVASLPLLPLHVCTPLRESLALGRVAGTRVFLKLDNAQPSGSFKIRGIGHLCQVSARRGCQRFVCSSGGNAGLAAAYSARMLGVPATIYVPSTTPNFTVERLRDEGATVNIHGQMLDDTIEYAMEVAKANNWVYIPPFDNPLIWEGHASLVHELKASMHSKPGAIALSVGGGGLMCGVVQGLREVGWEDVPIIAMETRGADSLNAALEAGELVTLPSITSIAKSLGAKRVGAYSFKVANEHPVFSEVISDQEAVKAMERFLDDERILAEPACGAAIAAVYSKVIQKLQGEGKLSWDLPSVVVIVCGGSNITLKQLYLFKEQLGMDDDTSS</sequence>
<comment type="similarity">
    <text evidence="3">Belongs to the serine/threonine dehydratase family.</text>
</comment>
<evidence type="ECO:0000256" key="7">
    <source>
        <dbReference type="ARBA" id="ARBA00023098"/>
    </source>
</evidence>
<evidence type="ECO:0000313" key="16">
    <source>
        <dbReference type="RefSeq" id="XP_032802873.1"/>
    </source>
</evidence>
<name>A0AAJ7SNT4_PETMA</name>
<dbReference type="GeneID" id="116939073"/>
<evidence type="ECO:0000256" key="2">
    <source>
        <dbReference type="ARBA" id="ARBA00001933"/>
    </source>
</evidence>
<dbReference type="RefSeq" id="XP_032802874.1">
    <property type="nucleotide sequence ID" value="XM_032946983.1"/>
</dbReference>
<feature type="domain" description="Tryptophan synthase beta chain-like PALP" evidence="12">
    <location>
        <begin position="43"/>
        <end position="337"/>
    </location>
</feature>
<dbReference type="InterPro" id="IPR000634">
    <property type="entry name" value="Ser/Thr_deHydtase_PyrdxlP-BS"/>
</dbReference>
<evidence type="ECO:0000313" key="15">
    <source>
        <dbReference type="RefSeq" id="XP_032802872.1"/>
    </source>
</evidence>
<dbReference type="RefSeq" id="XP_032802873.1">
    <property type="nucleotide sequence ID" value="XM_032946982.1"/>
</dbReference>
<dbReference type="FunFam" id="3.40.50.1100:FF:000031">
    <property type="entry name" value="L-serine dehydratase/L-threonine deaminase"/>
    <property type="match status" value="1"/>
</dbReference>
<dbReference type="RefSeq" id="XP_032802872.1">
    <property type="nucleotide sequence ID" value="XM_032946981.1"/>
</dbReference>
<evidence type="ECO:0000256" key="10">
    <source>
        <dbReference type="ARBA" id="ARBA00042605"/>
    </source>
</evidence>
<dbReference type="Pfam" id="PF00291">
    <property type="entry name" value="PALP"/>
    <property type="match status" value="1"/>
</dbReference>
<reference evidence="14 15" key="1">
    <citation type="submission" date="2025-04" db="UniProtKB">
        <authorList>
            <consortium name="RefSeq"/>
        </authorList>
    </citation>
    <scope>IDENTIFICATION</scope>
    <source>
        <tissue evidence="14 15">Sperm</tissue>
    </source>
</reference>
<dbReference type="EC" id="4.3.1.19" evidence="5"/>
<dbReference type="GO" id="GO:0006629">
    <property type="term" value="P:lipid metabolic process"/>
    <property type="evidence" value="ECO:0007669"/>
    <property type="project" value="UniProtKB-KW"/>
</dbReference>
<protein>
    <recommendedName>
        <fullName evidence="9">L-serine deaminase</fullName>
        <ecNumber evidence="4">4.3.1.17</ecNumber>
        <ecNumber evidence="5">4.3.1.19</ecNumber>
    </recommendedName>
    <alternativeName>
        <fullName evidence="10">L-threonine dehydratase</fullName>
    </alternativeName>
</protein>
<dbReference type="AlphaFoldDB" id="A0AAJ7SNT4"/>
<dbReference type="SUPFAM" id="SSF53686">
    <property type="entry name" value="Tryptophan synthase beta subunit-like PLP-dependent enzymes"/>
    <property type="match status" value="1"/>
</dbReference>
<accession>A0AAJ7SNT4</accession>
<dbReference type="InterPro" id="IPR036052">
    <property type="entry name" value="TrpB-like_PALP_sf"/>
</dbReference>
<dbReference type="PANTHER" id="PTHR48078">
    <property type="entry name" value="THREONINE DEHYDRATASE, MITOCHONDRIAL-RELATED"/>
    <property type="match status" value="1"/>
</dbReference>
<dbReference type="EC" id="4.3.1.17" evidence="4"/>
<dbReference type="GO" id="GO:0004794">
    <property type="term" value="F:threonine deaminase activity"/>
    <property type="evidence" value="ECO:0007669"/>
    <property type="project" value="UniProtKB-EC"/>
</dbReference>
<dbReference type="GO" id="GO:0006567">
    <property type="term" value="P:L-threonine catabolic process"/>
    <property type="evidence" value="ECO:0007669"/>
    <property type="project" value="TreeGrafter"/>
</dbReference>
<dbReference type="CTD" id="10993"/>
<evidence type="ECO:0000256" key="9">
    <source>
        <dbReference type="ARBA" id="ARBA00041766"/>
    </source>
</evidence>
<dbReference type="InterPro" id="IPR050147">
    <property type="entry name" value="Ser/Thr_Dehydratase"/>
</dbReference>
<dbReference type="GO" id="GO:0009097">
    <property type="term" value="P:isoleucine biosynthetic process"/>
    <property type="evidence" value="ECO:0007669"/>
    <property type="project" value="TreeGrafter"/>
</dbReference>
<keyword evidence="7" id="KW-0443">Lipid metabolism</keyword>
<evidence type="ECO:0000256" key="1">
    <source>
        <dbReference type="ARBA" id="ARBA00001274"/>
    </source>
</evidence>
<evidence type="ECO:0000313" key="13">
    <source>
        <dbReference type="Proteomes" id="UP001318040"/>
    </source>
</evidence>
<comment type="cofactor">
    <cofactor evidence="2">
        <name>pyridoxal 5'-phosphate</name>
        <dbReference type="ChEBI" id="CHEBI:597326"/>
    </cofactor>
</comment>
<proteinExistence type="inferred from homology"/>
<evidence type="ECO:0000313" key="19">
    <source>
        <dbReference type="RefSeq" id="XP_032802876.1"/>
    </source>
</evidence>
<dbReference type="RefSeq" id="XP_032802871.1">
    <property type="nucleotide sequence ID" value="XM_032946980.1"/>
</dbReference>
<evidence type="ECO:0000256" key="5">
    <source>
        <dbReference type="ARBA" id="ARBA00012096"/>
    </source>
</evidence>
<dbReference type="InterPro" id="IPR001926">
    <property type="entry name" value="TrpB-like_PALP"/>
</dbReference>
<dbReference type="CDD" id="cd06448">
    <property type="entry name" value="L-Ser-dehyd"/>
    <property type="match status" value="1"/>
</dbReference>
<dbReference type="Gene3D" id="3.40.50.1100">
    <property type="match status" value="2"/>
</dbReference>